<dbReference type="AlphaFoldDB" id="A0AAT9GTV5"/>
<gene>
    <name evidence="1" type="ORF">SJAV_20090</name>
</gene>
<name>A0AAT9GTV5_9CREN</name>
<organism evidence="1">
    <name type="scientific">Sulfurisphaera javensis</name>
    <dbReference type="NCBI Taxonomy" id="2049879"/>
    <lineage>
        <taxon>Archaea</taxon>
        <taxon>Thermoproteota</taxon>
        <taxon>Thermoprotei</taxon>
        <taxon>Sulfolobales</taxon>
        <taxon>Sulfolobaceae</taxon>
        <taxon>Sulfurisphaera</taxon>
    </lineage>
</organism>
<evidence type="ECO:0000313" key="1">
    <source>
        <dbReference type="EMBL" id="BFH74065.1"/>
    </source>
</evidence>
<sequence>MIWYKGSLYIAYDVINVTTNSSSTYIVKYSSNSTYTVFEESAQEKPSISQKCLLLIILYI</sequence>
<dbReference type="GeneID" id="92354957"/>
<protein>
    <submittedName>
        <fullName evidence="1">Uncharacterized protein</fullName>
    </submittedName>
</protein>
<dbReference type="EMBL" id="AP031322">
    <property type="protein sequence ID" value="BFH74065.1"/>
    <property type="molecule type" value="Genomic_DNA"/>
</dbReference>
<dbReference type="KEGG" id="sjv:SJAV_20090"/>
<reference evidence="1" key="1">
    <citation type="submission" date="2024-03" db="EMBL/GenBank/DDBJ databases">
        <title>Complete genome sequence of Sulfurisphaera javensis strain KD-1.</title>
        <authorList>
            <person name="Sakai H."/>
            <person name="Nur N."/>
            <person name="Suwanto A."/>
            <person name="Kurosawa N."/>
        </authorList>
    </citation>
    <scope>NUCLEOTIDE SEQUENCE</scope>
    <source>
        <strain evidence="1">KD-1</strain>
    </source>
</reference>
<dbReference type="RefSeq" id="WP_369609608.1">
    <property type="nucleotide sequence ID" value="NZ_AP031322.1"/>
</dbReference>
<proteinExistence type="predicted"/>
<accession>A0AAT9GTV5</accession>